<evidence type="ECO:0000313" key="1">
    <source>
        <dbReference type="EMBL" id="VDK82893.1"/>
    </source>
</evidence>
<reference evidence="1 2" key="1">
    <citation type="submission" date="2018-08" db="EMBL/GenBank/DDBJ databases">
        <authorList>
            <person name="Laetsch R D."/>
            <person name="Stevens L."/>
            <person name="Kumar S."/>
            <person name="Blaxter L. M."/>
        </authorList>
    </citation>
    <scope>NUCLEOTIDE SEQUENCE [LARGE SCALE GENOMIC DNA]</scope>
</reference>
<name>A0A3P6TID2_LITSI</name>
<dbReference type="Proteomes" id="UP000277928">
    <property type="component" value="Unassembled WGS sequence"/>
</dbReference>
<keyword evidence="2" id="KW-1185">Reference proteome</keyword>
<accession>A0A3P6TID2</accession>
<organism evidence="1 2">
    <name type="scientific">Litomosoides sigmodontis</name>
    <name type="common">Filarial nematode worm</name>
    <dbReference type="NCBI Taxonomy" id="42156"/>
    <lineage>
        <taxon>Eukaryota</taxon>
        <taxon>Metazoa</taxon>
        <taxon>Ecdysozoa</taxon>
        <taxon>Nematoda</taxon>
        <taxon>Chromadorea</taxon>
        <taxon>Rhabditida</taxon>
        <taxon>Spirurina</taxon>
        <taxon>Spiruromorpha</taxon>
        <taxon>Filarioidea</taxon>
        <taxon>Onchocercidae</taxon>
        <taxon>Litomosoides</taxon>
    </lineage>
</organism>
<dbReference type="AlphaFoldDB" id="A0A3P6TID2"/>
<evidence type="ECO:0000313" key="2">
    <source>
        <dbReference type="Proteomes" id="UP000277928"/>
    </source>
</evidence>
<dbReference type="EMBL" id="UYRX01000487">
    <property type="protein sequence ID" value="VDK82893.1"/>
    <property type="molecule type" value="Genomic_DNA"/>
</dbReference>
<sequence>MHNERVSRVWPLNNCSWDPSRNGLVCYAAYELGQLPMSASLPSCSVLEIANNLSDLIFLQDKETKIVQLIGTDQLPSHRSNIDRRLPEIKARKLQRNHQHFT</sequence>
<proteinExistence type="predicted"/>
<gene>
    <name evidence="1" type="ORF">NLS_LOCUS5968</name>
</gene>
<protein>
    <submittedName>
        <fullName evidence="1">Uncharacterized protein</fullName>
    </submittedName>
</protein>